<dbReference type="Gene3D" id="3.30.70.100">
    <property type="match status" value="1"/>
</dbReference>
<name>H6KZG9_SAPGL</name>
<comment type="similarity">
    <text evidence="2">Belongs to the MscS (TC 1.A.23) family.</text>
</comment>
<feature type="transmembrane region" description="Helical" evidence="7">
    <location>
        <begin position="58"/>
        <end position="81"/>
    </location>
</feature>
<evidence type="ECO:0000256" key="2">
    <source>
        <dbReference type="ARBA" id="ARBA00008017"/>
    </source>
</evidence>
<evidence type="ECO:0000259" key="9">
    <source>
        <dbReference type="Pfam" id="PF21082"/>
    </source>
</evidence>
<accession>H6KZG9</accession>
<proteinExistence type="inferred from homology"/>
<dbReference type="KEGG" id="sgn:SGRA_3017"/>
<feature type="transmembrane region" description="Helical" evidence="7">
    <location>
        <begin position="87"/>
        <end position="118"/>
    </location>
</feature>
<organism evidence="10 11">
    <name type="scientific">Saprospira grandis (strain Lewin)</name>
    <dbReference type="NCBI Taxonomy" id="984262"/>
    <lineage>
        <taxon>Bacteria</taxon>
        <taxon>Pseudomonadati</taxon>
        <taxon>Bacteroidota</taxon>
        <taxon>Saprospiria</taxon>
        <taxon>Saprospirales</taxon>
        <taxon>Saprospiraceae</taxon>
        <taxon>Saprospira</taxon>
    </lineage>
</organism>
<evidence type="ECO:0000256" key="3">
    <source>
        <dbReference type="ARBA" id="ARBA00022475"/>
    </source>
</evidence>
<dbReference type="InterPro" id="IPR010920">
    <property type="entry name" value="LSM_dom_sf"/>
</dbReference>
<dbReference type="STRING" id="984262.SGRA_3017"/>
<dbReference type="Pfam" id="PF05552">
    <property type="entry name" value="MS_channel_1st_1"/>
    <property type="match status" value="1"/>
</dbReference>
<dbReference type="InterPro" id="IPR045275">
    <property type="entry name" value="MscS_archaea/bacteria_type"/>
</dbReference>
<dbReference type="InterPro" id="IPR011014">
    <property type="entry name" value="MscS_channel_TM-2"/>
</dbReference>
<dbReference type="PANTHER" id="PTHR30221">
    <property type="entry name" value="SMALL-CONDUCTANCE MECHANOSENSITIVE CHANNEL"/>
    <property type="match status" value="1"/>
</dbReference>
<dbReference type="Gene3D" id="2.30.30.60">
    <property type="match status" value="1"/>
</dbReference>
<keyword evidence="6 7" id="KW-0472">Membrane</keyword>
<keyword evidence="4 7" id="KW-0812">Transmembrane</keyword>
<dbReference type="AlphaFoldDB" id="H6KZG9"/>
<evidence type="ECO:0000256" key="4">
    <source>
        <dbReference type="ARBA" id="ARBA00022692"/>
    </source>
</evidence>
<dbReference type="SUPFAM" id="SSF82689">
    <property type="entry name" value="Mechanosensitive channel protein MscS (YggB), C-terminal domain"/>
    <property type="match status" value="1"/>
</dbReference>
<dbReference type="eggNOG" id="COG0668">
    <property type="taxonomic scope" value="Bacteria"/>
</dbReference>
<evidence type="ECO:0000256" key="6">
    <source>
        <dbReference type="ARBA" id="ARBA00023136"/>
    </source>
</evidence>
<dbReference type="GO" id="GO:0005886">
    <property type="term" value="C:plasma membrane"/>
    <property type="evidence" value="ECO:0007669"/>
    <property type="project" value="UniProtKB-SubCell"/>
</dbReference>
<dbReference type="SUPFAM" id="SSF50182">
    <property type="entry name" value="Sm-like ribonucleoproteins"/>
    <property type="match status" value="1"/>
</dbReference>
<dbReference type="RefSeq" id="WP_015693345.1">
    <property type="nucleotide sequence ID" value="NC_016940.1"/>
</dbReference>
<evidence type="ECO:0000259" key="8">
    <source>
        <dbReference type="Pfam" id="PF00924"/>
    </source>
</evidence>
<dbReference type="InterPro" id="IPR006685">
    <property type="entry name" value="MscS_channel_2nd"/>
</dbReference>
<gene>
    <name evidence="10" type="primary">mscS</name>
    <name evidence="10" type="ordered locus">SGRA_3017</name>
</gene>
<dbReference type="Pfam" id="PF00924">
    <property type="entry name" value="MS_channel_2nd"/>
    <property type="match status" value="1"/>
</dbReference>
<sequence length="294" mass="32611">MIDYQALLTNLFNMVMEYAPRLMLALALLYFGLKIIGQGMKLINNLLKKNDFDKDLRPFIISLVSVALKILLAISVVDIVGVETTSFVAVLASIGFAVGLALQGSLSNISSGILILIFKPFRTGDMVRAGDYMGRVKEIQIFNTILETLDHRRIVIPNKLLTDEALENISAAGIIRVSAPVGISYSADIDQARRVAREVIAGCPFAVSDKAYQHQVNVLALGASSVDLEVWVWAKADDYWETLFYMEEYLKKAFDKAGIEIPFAQMDVNFKPTSEYRLAVDAVLQQKGGEQEHE</sequence>
<dbReference type="HOGENOM" id="CLU_037945_1_1_10"/>
<dbReference type="SUPFAM" id="SSF82861">
    <property type="entry name" value="Mechanosensitive channel protein MscS (YggB), transmembrane region"/>
    <property type="match status" value="1"/>
</dbReference>
<evidence type="ECO:0000256" key="7">
    <source>
        <dbReference type="SAM" id="Phobius"/>
    </source>
</evidence>
<dbReference type="Pfam" id="PF21082">
    <property type="entry name" value="MS_channel_3rd"/>
    <property type="match status" value="1"/>
</dbReference>
<evidence type="ECO:0000256" key="5">
    <source>
        <dbReference type="ARBA" id="ARBA00022989"/>
    </source>
</evidence>
<protein>
    <submittedName>
        <fullName evidence="10">Small-conductance mechanosensitive channel</fullName>
    </submittedName>
</protein>
<dbReference type="InterPro" id="IPR049278">
    <property type="entry name" value="MS_channel_C"/>
</dbReference>
<dbReference type="GO" id="GO:0008381">
    <property type="term" value="F:mechanosensitive monoatomic ion channel activity"/>
    <property type="evidence" value="ECO:0007669"/>
    <property type="project" value="InterPro"/>
</dbReference>
<keyword evidence="5 7" id="KW-1133">Transmembrane helix</keyword>
<evidence type="ECO:0000313" key="10">
    <source>
        <dbReference type="EMBL" id="AFC25745.1"/>
    </source>
</evidence>
<dbReference type="PANTHER" id="PTHR30221:SF1">
    <property type="entry name" value="SMALL-CONDUCTANCE MECHANOSENSITIVE CHANNEL"/>
    <property type="match status" value="1"/>
</dbReference>
<dbReference type="Proteomes" id="UP000007519">
    <property type="component" value="Chromosome"/>
</dbReference>
<keyword evidence="3" id="KW-1003">Cell membrane</keyword>
<dbReference type="InterPro" id="IPR023408">
    <property type="entry name" value="MscS_beta-dom_sf"/>
</dbReference>
<dbReference type="InterPro" id="IPR008910">
    <property type="entry name" value="MSC_TM_helix"/>
</dbReference>
<dbReference type="OrthoDB" id="9809206at2"/>
<feature type="transmembrane region" description="Helical" evidence="7">
    <location>
        <begin position="18"/>
        <end position="37"/>
    </location>
</feature>
<dbReference type="Gene3D" id="1.10.287.1260">
    <property type="match status" value="1"/>
</dbReference>
<evidence type="ECO:0000256" key="1">
    <source>
        <dbReference type="ARBA" id="ARBA00004651"/>
    </source>
</evidence>
<evidence type="ECO:0000313" key="11">
    <source>
        <dbReference type="Proteomes" id="UP000007519"/>
    </source>
</evidence>
<keyword evidence="11" id="KW-1185">Reference proteome</keyword>
<comment type="subcellular location">
    <subcellularLocation>
        <location evidence="1">Cell membrane</location>
        <topology evidence="1">Multi-pass membrane protein</topology>
    </subcellularLocation>
</comment>
<dbReference type="EMBL" id="CP002831">
    <property type="protein sequence ID" value="AFC25745.1"/>
    <property type="molecule type" value="Genomic_DNA"/>
</dbReference>
<feature type="domain" description="Mechanosensitive ion channel MscS C-terminal" evidence="9">
    <location>
        <begin position="179"/>
        <end position="261"/>
    </location>
</feature>
<reference evidence="10 11" key="1">
    <citation type="journal article" date="2012" name="Stand. Genomic Sci.">
        <title>Complete genome sequencing and analysis of Saprospira grandis str. Lewin, a predatory marine bacterium.</title>
        <authorList>
            <person name="Saw J.H."/>
            <person name="Yuryev A."/>
            <person name="Kanbe M."/>
            <person name="Hou S."/>
            <person name="Young A.G."/>
            <person name="Aizawa S."/>
            <person name="Alam M."/>
        </authorList>
    </citation>
    <scope>NUCLEOTIDE SEQUENCE [LARGE SCALE GENOMIC DNA]</scope>
    <source>
        <strain evidence="10 11">Lewin</strain>
    </source>
</reference>
<feature type="domain" description="Mechanosensitive ion channel MscS" evidence="8">
    <location>
        <begin position="105"/>
        <end position="170"/>
    </location>
</feature>
<dbReference type="InterPro" id="IPR011066">
    <property type="entry name" value="MscS_channel_C_sf"/>
</dbReference>